<sequence length="72" mass="8582">FDLKKIHKHYEERRKLRQEEPCLQRGRLVLVDVYNPDGYTTLTQISRAYEASPDTFFSRNFGFDYTGAIHEI</sequence>
<name>A0A2C6KED8_9APIC</name>
<dbReference type="EMBL" id="MIGC01011483">
    <property type="protein sequence ID" value="PHJ14774.1"/>
    <property type="molecule type" value="Genomic_DNA"/>
</dbReference>
<reference evidence="1 2" key="1">
    <citation type="journal article" date="2017" name="Int. J. Parasitol.">
        <title>The genome of the protozoan parasite Cystoisospora suis and a reverse vaccinology approach to identify vaccine candidates.</title>
        <authorList>
            <person name="Palmieri N."/>
            <person name="Shrestha A."/>
            <person name="Ruttkowski B."/>
            <person name="Beck T."/>
            <person name="Vogl C."/>
            <person name="Tomley F."/>
            <person name="Blake D.P."/>
            <person name="Joachim A."/>
        </authorList>
    </citation>
    <scope>NUCLEOTIDE SEQUENCE [LARGE SCALE GENOMIC DNA]</scope>
    <source>
        <strain evidence="1 2">Wien I</strain>
    </source>
</reference>
<feature type="non-terminal residue" evidence="1">
    <location>
        <position position="1"/>
    </location>
</feature>
<organism evidence="1 2">
    <name type="scientific">Cystoisospora suis</name>
    <dbReference type="NCBI Taxonomy" id="483139"/>
    <lineage>
        <taxon>Eukaryota</taxon>
        <taxon>Sar</taxon>
        <taxon>Alveolata</taxon>
        <taxon>Apicomplexa</taxon>
        <taxon>Conoidasida</taxon>
        <taxon>Coccidia</taxon>
        <taxon>Eucoccidiorida</taxon>
        <taxon>Eimeriorina</taxon>
        <taxon>Sarcocystidae</taxon>
        <taxon>Cystoisospora</taxon>
    </lineage>
</organism>
<proteinExistence type="predicted"/>
<dbReference type="AlphaFoldDB" id="A0A2C6KED8"/>
<dbReference type="RefSeq" id="XP_067916510.1">
    <property type="nucleotide sequence ID" value="XM_068071514.1"/>
</dbReference>
<protein>
    <submittedName>
        <fullName evidence="1">Glycogen</fullName>
    </submittedName>
</protein>
<dbReference type="GeneID" id="94434725"/>
<evidence type="ECO:0000313" key="1">
    <source>
        <dbReference type="EMBL" id="PHJ14774.1"/>
    </source>
</evidence>
<comment type="caution">
    <text evidence="1">The sequence shown here is derived from an EMBL/GenBank/DDBJ whole genome shotgun (WGS) entry which is preliminary data.</text>
</comment>
<dbReference type="VEuPathDB" id="ToxoDB:CSUI_011416"/>
<dbReference type="Proteomes" id="UP000221165">
    <property type="component" value="Unassembled WGS sequence"/>
</dbReference>
<feature type="non-terminal residue" evidence="1">
    <location>
        <position position="72"/>
    </location>
</feature>
<accession>A0A2C6KED8</accession>
<keyword evidence="2" id="KW-1185">Reference proteome</keyword>
<gene>
    <name evidence="1" type="ORF">CSUI_011416</name>
</gene>
<evidence type="ECO:0000313" key="2">
    <source>
        <dbReference type="Proteomes" id="UP000221165"/>
    </source>
</evidence>